<dbReference type="InterPro" id="IPR042215">
    <property type="entry name" value="CarD-like_C"/>
</dbReference>
<evidence type="ECO:0000313" key="2">
    <source>
        <dbReference type="EMBL" id="SJZ52748.1"/>
    </source>
</evidence>
<name>A0A1T4LDU4_9FIRM</name>
<protein>
    <submittedName>
        <fullName evidence="2">Transcriptional regulator, CarD family</fullName>
    </submittedName>
</protein>
<proteinExistence type="predicted"/>
<dbReference type="Gene3D" id="2.40.10.170">
    <property type="match status" value="1"/>
</dbReference>
<reference evidence="2 3" key="1">
    <citation type="submission" date="2017-02" db="EMBL/GenBank/DDBJ databases">
        <authorList>
            <person name="Peterson S.W."/>
        </authorList>
    </citation>
    <scope>NUCLEOTIDE SEQUENCE [LARGE SCALE GENOMIC DNA]</scope>
    <source>
        <strain evidence="2 3">ATCC 17233</strain>
    </source>
</reference>
<dbReference type="SUPFAM" id="SSF141259">
    <property type="entry name" value="CarD-like"/>
    <property type="match status" value="1"/>
</dbReference>
<dbReference type="Proteomes" id="UP000189857">
    <property type="component" value="Unassembled WGS sequence"/>
</dbReference>
<dbReference type="InterPro" id="IPR036101">
    <property type="entry name" value="CarD-like/TRCF_RID_sf"/>
</dbReference>
<dbReference type="SMART" id="SM01058">
    <property type="entry name" value="CarD_TRCF"/>
    <property type="match status" value="1"/>
</dbReference>
<gene>
    <name evidence="2" type="ORF">SAMN02745110_00804</name>
</gene>
<keyword evidence="3" id="KW-1185">Reference proteome</keyword>
<dbReference type="Pfam" id="PF02559">
    <property type="entry name" value="CarD_TRCF_RID"/>
    <property type="match status" value="1"/>
</dbReference>
<dbReference type="InterPro" id="IPR003711">
    <property type="entry name" value="CarD-like/TRCF_RID"/>
</dbReference>
<dbReference type="AlphaFoldDB" id="A0A1T4LDU4"/>
<dbReference type="Gene3D" id="1.20.58.1290">
    <property type="entry name" value="CarD-like, C-terminal domain"/>
    <property type="match status" value="1"/>
</dbReference>
<feature type="domain" description="CarD-like/TRCF RNAP-interacting" evidence="1">
    <location>
        <begin position="11"/>
        <end position="123"/>
    </location>
</feature>
<evidence type="ECO:0000313" key="3">
    <source>
        <dbReference type="Proteomes" id="UP000189857"/>
    </source>
</evidence>
<organism evidence="2 3">
    <name type="scientific">Eubacterium ruminantium</name>
    <dbReference type="NCBI Taxonomy" id="42322"/>
    <lineage>
        <taxon>Bacteria</taxon>
        <taxon>Bacillati</taxon>
        <taxon>Bacillota</taxon>
        <taxon>Clostridia</taxon>
        <taxon>Eubacteriales</taxon>
        <taxon>Eubacteriaceae</taxon>
        <taxon>Eubacterium</taxon>
    </lineage>
</organism>
<accession>A0A1T4LDU4</accession>
<sequence length="181" mass="20547">MFGFLKWVIRMFEVGDYIIYGSNGVCEVESVGPIDCPGVSSDKLYYTLRPLYIKSSSVYTPVDNRKVIMRGVMTKAEAEAFVDGINDIDTLQIDDEKKREIEYKKTINTCDPVELVRMIKTISNRMNQRQSEGKKMTAADMKYIHIAEESLCGELAISLDMDKNEVMSYIATKVDDNINIA</sequence>
<dbReference type="EMBL" id="FUXA01000005">
    <property type="protein sequence ID" value="SJZ52748.1"/>
    <property type="molecule type" value="Genomic_DNA"/>
</dbReference>
<evidence type="ECO:0000259" key="1">
    <source>
        <dbReference type="SMART" id="SM01058"/>
    </source>
</evidence>